<name>H2CA21_9LEPT</name>
<evidence type="ECO:0000256" key="4">
    <source>
        <dbReference type="ARBA" id="ARBA00023163"/>
    </source>
</evidence>
<dbReference type="AlphaFoldDB" id="H2CA21"/>
<dbReference type="InterPro" id="IPR013324">
    <property type="entry name" value="RNA_pol_sigma_r3/r4-like"/>
</dbReference>
<feature type="domain" description="RNA polymerase sigma-70 region 2" evidence="5">
    <location>
        <begin position="12"/>
        <end position="79"/>
    </location>
</feature>
<dbReference type="PANTHER" id="PTHR43133">
    <property type="entry name" value="RNA POLYMERASE ECF-TYPE SIGMA FACTO"/>
    <property type="match status" value="1"/>
</dbReference>
<organism evidence="7 8">
    <name type="scientific">Leptonema illini DSM 21528</name>
    <dbReference type="NCBI Taxonomy" id="929563"/>
    <lineage>
        <taxon>Bacteria</taxon>
        <taxon>Pseudomonadati</taxon>
        <taxon>Spirochaetota</taxon>
        <taxon>Spirochaetia</taxon>
        <taxon>Leptospirales</taxon>
        <taxon>Leptospiraceae</taxon>
        <taxon>Leptonema</taxon>
    </lineage>
</organism>
<dbReference type="Pfam" id="PF08281">
    <property type="entry name" value="Sigma70_r4_2"/>
    <property type="match status" value="1"/>
</dbReference>
<dbReference type="GO" id="GO:0016987">
    <property type="term" value="F:sigma factor activity"/>
    <property type="evidence" value="ECO:0007669"/>
    <property type="project" value="UniProtKB-KW"/>
</dbReference>
<keyword evidence="2" id="KW-0805">Transcription regulation</keyword>
<evidence type="ECO:0000256" key="2">
    <source>
        <dbReference type="ARBA" id="ARBA00023015"/>
    </source>
</evidence>
<protein>
    <submittedName>
        <fullName evidence="7">RNA polymerase, sigma-24 subunit, ECF subfamily</fullName>
    </submittedName>
</protein>
<dbReference type="RefSeq" id="WP_002769509.1">
    <property type="nucleotide sequence ID" value="NZ_JH597773.1"/>
</dbReference>
<dbReference type="PANTHER" id="PTHR43133:SF25">
    <property type="entry name" value="RNA POLYMERASE SIGMA FACTOR RFAY-RELATED"/>
    <property type="match status" value="1"/>
</dbReference>
<evidence type="ECO:0000256" key="1">
    <source>
        <dbReference type="ARBA" id="ARBA00010641"/>
    </source>
</evidence>
<dbReference type="SUPFAM" id="SSF88659">
    <property type="entry name" value="Sigma3 and sigma4 domains of RNA polymerase sigma factors"/>
    <property type="match status" value="1"/>
</dbReference>
<dbReference type="Proteomes" id="UP000005737">
    <property type="component" value="Unassembled WGS sequence"/>
</dbReference>
<dbReference type="NCBIfam" id="TIGR02937">
    <property type="entry name" value="sigma70-ECF"/>
    <property type="match status" value="1"/>
</dbReference>
<evidence type="ECO:0000259" key="6">
    <source>
        <dbReference type="Pfam" id="PF08281"/>
    </source>
</evidence>
<reference evidence="7 8" key="1">
    <citation type="submission" date="2011-10" db="EMBL/GenBank/DDBJ databases">
        <title>The Improved High-Quality Draft genome of Leptonema illini DSM 21528.</title>
        <authorList>
            <consortium name="US DOE Joint Genome Institute (JGI-PGF)"/>
            <person name="Lucas S."/>
            <person name="Copeland A."/>
            <person name="Lapidus A."/>
            <person name="Glavina del Rio T."/>
            <person name="Dalin E."/>
            <person name="Tice H."/>
            <person name="Bruce D."/>
            <person name="Goodwin L."/>
            <person name="Pitluck S."/>
            <person name="Peters L."/>
            <person name="Mikhailova N."/>
            <person name="Held B."/>
            <person name="Kyrpides N."/>
            <person name="Mavromatis K."/>
            <person name="Ivanova N."/>
            <person name="Markowitz V."/>
            <person name="Cheng J.-F."/>
            <person name="Hugenholtz P."/>
            <person name="Woyke T."/>
            <person name="Wu D."/>
            <person name="Gronow S."/>
            <person name="Wellnitz S."/>
            <person name="Brambilla E.-M."/>
            <person name="Klenk H.-P."/>
            <person name="Eisen J.A."/>
        </authorList>
    </citation>
    <scope>NUCLEOTIDE SEQUENCE [LARGE SCALE GENOMIC DNA]</scope>
    <source>
        <strain evidence="7 8">DSM 21528</strain>
    </source>
</reference>
<dbReference type="Gene3D" id="1.10.10.10">
    <property type="entry name" value="Winged helix-like DNA-binding domain superfamily/Winged helix DNA-binding domain"/>
    <property type="match status" value="1"/>
</dbReference>
<feature type="domain" description="RNA polymerase sigma factor 70 region 4 type 2" evidence="6">
    <location>
        <begin position="108"/>
        <end position="160"/>
    </location>
</feature>
<dbReference type="InterPro" id="IPR013249">
    <property type="entry name" value="RNA_pol_sigma70_r4_t2"/>
</dbReference>
<dbReference type="Pfam" id="PF04542">
    <property type="entry name" value="Sigma70_r2"/>
    <property type="match status" value="1"/>
</dbReference>
<accession>H2CA21</accession>
<dbReference type="HOGENOM" id="CLU_047691_1_4_12"/>
<comment type="similarity">
    <text evidence="1">Belongs to the sigma-70 factor family. ECF subfamily.</text>
</comment>
<evidence type="ECO:0000259" key="5">
    <source>
        <dbReference type="Pfam" id="PF04542"/>
    </source>
</evidence>
<dbReference type="InterPro" id="IPR039425">
    <property type="entry name" value="RNA_pol_sigma-70-like"/>
</dbReference>
<keyword evidence="4" id="KW-0804">Transcription</keyword>
<keyword evidence="3" id="KW-0731">Sigma factor</keyword>
<dbReference type="InterPro" id="IPR007627">
    <property type="entry name" value="RNA_pol_sigma70_r2"/>
</dbReference>
<dbReference type="EMBL" id="JH597773">
    <property type="protein sequence ID" value="EHQ05145.1"/>
    <property type="molecule type" value="Genomic_DNA"/>
</dbReference>
<dbReference type="Gene3D" id="1.10.1740.10">
    <property type="match status" value="1"/>
</dbReference>
<evidence type="ECO:0000313" key="7">
    <source>
        <dbReference type="EMBL" id="EHQ05145.1"/>
    </source>
</evidence>
<proteinExistence type="inferred from homology"/>
<dbReference type="GO" id="GO:0006352">
    <property type="term" value="P:DNA-templated transcription initiation"/>
    <property type="evidence" value="ECO:0007669"/>
    <property type="project" value="InterPro"/>
</dbReference>
<sequence>MQRDLRGVSGFFKSEYRRLVSFARSMLREAGSIDAEDLVQDVMLALSRRLDVADQIEDLAAYVYGALRNRIIDIYRRRRETLSADLLDPLSDGRPQPAEISELSDLLQEIERAIDGLAPNLHAAFRLVELEGYTHREAAQMLGVPLGTVLSWNREARRRLSRELDAFRTLL</sequence>
<dbReference type="STRING" id="183.GCA_002009735_00033"/>
<dbReference type="InterPro" id="IPR036388">
    <property type="entry name" value="WH-like_DNA-bd_sf"/>
</dbReference>
<dbReference type="InterPro" id="IPR014284">
    <property type="entry name" value="RNA_pol_sigma-70_dom"/>
</dbReference>
<keyword evidence="8" id="KW-1185">Reference proteome</keyword>
<gene>
    <name evidence="7" type="ORF">Lepil_0439</name>
</gene>
<evidence type="ECO:0000313" key="8">
    <source>
        <dbReference type="Proteomes" id="UP000005737"/>
    </source>
</evidence>
<dbReference type="SUPFAM" id="SSF88946">
    <property type="entry name" value="Sigma2 domain of RNA polymerase sigma factors"/>
    <property type="match status" value="1"/>
</dbReference>
<evidence type="ECO:0000256" key="3">
    <source>
        <dbReference type="ARBA" id="ARBA00023082"/>
    </source>
</evidence>
<dbReference type="GO" id="GO:0003677">
    <property type="term" value="F:DNA binding"/>
    <property type="evidence" value="ECO:0007669"/>
    <property type="project" value="InterPro"/>
</dbReference>
<dbReference type="InterPro" id="IPR013325">
    <property type="entry name" value="RNA_pol_sigma_r2"/>
</dbReference>